<reference evidence="1" key="1">
    <citation type="journal article" date="2019" name="Database">
        <title>The radish genome database (RadishGD): an integrated information resource for radish genomics.</title>
        <authorList>
            <person name="Yu H.J."/>
            <person name="Baek S."/>
            <person name="Lee Y.J."/>
            <person name="Cho A."/>
            <person name="Mun J.H."/>
        </authorList>
    </citation>
    <scope>NUCLEOTIDE SEQUENCE [LARGE SCALE GENOMIC DNA]</scope>
    <source>
        <strain evidence="1">cv. WK10039</strain>
    </source>
</reference>
<protein>
    <submittedName>
        <fullName evidence="2">Uncharacterized protein LOC130512449</fullName>
    </submittedName>
</protein>
<dbReference type="OrthoDB" id="10598970at2759"/>
<sequence length="135" mass="15156">MISTNGSQCVGPSSKSPFLCYKYKCCQGCRLYWSYEDGPSIVEGGEEGAHLLIWKPVWKLHCRGWSCEAEERKQLSTNCFLCGCFSCFDHLSFERKQLSTNCVKVVPLQGHRRTASATDDIGAWNIVVSDDEAFS</sequence>
<dbReference type="GeneID" id="130512449"/>
<proteinExistence type="predicted"/>
<name>A0A9W3DS41_RAPSA</name>
<accession>A0A9W3DS41</accession>
<reference evidence="2" key="2">
    <citation type="submission" date="2025-08" db="UniProtKB">
        <authorList>
            <consortium name="RefSeq"/>
        </authorList>
    </citation>
    <scope>IDENTIFICATION</scope>
    <source>
        <tissue evidence="2">Leaf</tissue>
    </source>
</reference>
<dbReference type="AlphaFoldDB" id="A0A9W3DS41"/>
<evidence type="ECO:0000313" key="1">
    <source>
        <dbReference type="Proteomes" id="UP000504610"/>
    </source>
</evidence>
<dbReference type="Proteomes" id="UP000504610">
    <property type="component" value="Chromosome 5"/>
</dbReference>
<gene>
    <name evidence="2" type="primary">LOC130512449</name>
</gene>
<keyword evidence="1" id="KW-1185">Reference proteome</keyword>
<dbReference type="RefSeq" id="XP_056866438.1">
    <property type="nucleotide sequence ID" value="XM_057010458.1"/>
</dbReference>
<dbReference type="KEGG" id="rsz:130512449"/>
<evidence type="ECO:0000313" key="2">
    <source>
        <dbReference type="RefSeq" id="XP_056866438.1"/>
    </source>
</evidence>
<organism evidence="1 2">
    <name type="scientific">Raphanus sativus</name>
    <name type="common">Radish</name>
    <name type="synonym">Raphanus raphanistrum var. sativus</name>
    <dbReference type="NCBI Taxonomy" id="3726"/>
    <lineage>
        <taxon>Eukaryota</taxon>
        <taxon>Viridiplantae</taxon>
        <taxon>Streptophyta</taxon>
        <taxon>Embryophyta</taxon>
        <taxon>Tracheophyta</taxon>
        <taxon>Spermatophyta</taxon>
        <taxon>Magnoliopsida</taxon>
        <taxon>eudicotyledons</taxon>
        <taxon>Gunneridae</taxon>
        <taxon>Pentapetalae</taxon>
        <taxon>rosids</taxon>
        <taxon>malvids</taxon>
        <taxon>Brassicales</taxon>
        <taxon>Brassicaceae</taxon>
        <taxon>Brassiceae</taxon>
        <taxon>Raphanus</taxon>
    </lineage>
</organism>